<keyword evidence="2" id="KW-0408">Iron</keyword>
<dbReference type="PANTHER" id="PTHR47435:SF4">
    <property type="entry name" value="KELCH REPEAT PROTEIN (AFU_ORTHOLOGUE AFUA_5G12780)"/>
    <property type="match status" value="1"/>
</dbReference>
<keyword evidence="1" id="KW-0677">Repeat</keyword>
<dbReference type="OrthoDB" id="10250130at2759"/>
<proteinExistence type="predicted"/>
<comment type="caution">
    <text evidence="3">The sequence shown here is derived from an EMBL/GenBank/DDBJ whole genome shotgun (WGS) entry which is preliminary data.</text>
</comment>
<dbReference type="STRING" id="329884.A0A4U0WJY4"/>
<accession>A0A4U0WJY4</accession>
<dbReference type="SUPFAM" id="SSF117281">
    <property type="entry name" value="Kelch motif"/>
    <property type="match status" value="1"/>
</dbReference>
<evidence type="ECO:0000256" key="1">
    <source>
        <dbReference type="ARBA" id="ARBA00022737"/>
    </source>
</evidence>
<gene>
    <name evidence="3" type="ORF">B0A55_12201</name>
</gene>
<protein>
    <submittedName>
        <fullName evidence="3">Uncharacterized protein</fullName>
    </submittedName>
</protein>
<dbReference type="GO" id="GO:0019760">
    <property type="term" value="P:glucosinolate metabolic process"/>
    <property type="evidence" value="ECO:0007669"/>
    <property type="project" value="UniProtKB-ARBA"/>
</dbReference>
<evidence type="ECO:0000313" key="3">
    <source>
        <dbReference type="EMBL" id="TKA63402.1"/>
    </source>
</evidence>
<dbReference type="Proteomes" id="UP000309340">
    <property type="component" value="Unassembled WGS sequence"/>
</dbReference>
<dbReference type="AlphaFoldDB" id="A0A4U0WJY4"/>
<evidence type="ECO:0000256" key="2">
    <source>
        <dbReference type="ARBA" id="ARBA00023004"/>
    </source>
</evidence>
<evidence type="ECO:0000313" key="4">
    <source>
        <dbReference type="Proteomes" id="UP000309340"/>
    </source>
</evidence>
<dbReference type="EMBL" id="NAJQ01000949">
    <property type="protein sequence ID" value="TKA63402.1"/>
    <property type="molecule type" value="Genomic_DNA"/>
</dbReference>
<dbReference type="InterPro" id="IPR015915">
    <property type="entry name" value="Kelch-typ_b-propeller"/>
</dbReference>
<organism evidence="3 4">
    <name type="scientific">Friedmanniomyces simplex</name>
    <dbReference type="NCBI Taxonomy" id="329884"/>
    <lineage>
        <taxon>Eukaryota</taxon>
        <taxon>Fungi</taxon>
        <taxon>Dikarya</taxon>
        <taxon>Ascomycota</taxon>
        <taxon>Pezizomycotina</taxon>
        <taxon>Dothideomycetes</taxon>
        <taxon>Dothideomycetidae</taxon>
        <taxon>Mycosphaerellales</taxon>
        <taxon>Teratosphaeriaceae</taxon>
        <taxon>Friedmanniomyces</taxon>
    </lineage>
</organism>
<dbReference type="PANTHER" id="PTHR47435">
    <property type="entry name" value="KELCH REPEAT PROTEIN (AFU_ORTHOLOGUE AFUA_5G12780)"/>
    <property type="match status" value="1"/>
</dbReference>
<name>A0A4U0WJY4_9PEZI</name>
<keyword evidence="4" id="KW-1185">Reference proteome</keyword>
<reference evidence="3 4" key="1">
    <citation type="submission" date="2017-03" db="EMBL/GenBank/DDBJ databases">
        <title>Genomes of endolithic fungi from Antarctica.</title>
        <authorList>
            <person name="Coleine C."/>
            <person name="Masonjones S."/>
            <person name="Stajich J.E."/>
        </authorList>
    </citation>
    <scope>NUCLEOTIDE SEQUENCE [LARGE SCALE GENOMIC DNA]</scope>
    <source>
        <strain evidence="3 4">CCFEE 5184</strain>
    </source>
</reference>
<dbReference type="Gene3D" id="2.120.10.80">
    <property type="entry name" value="Kelch-type beta propeller"/>
    <property type="match status" value="1"/>
</dbReference>
<sequence length="217" mass="23587">MAPIDESGGVWEYTPSTSEWALLSPRDSSREAIPEAIPEAFPEAIPEAIPEKRSFHCLTDDGCDTLYLHAGCPEKGRLSDLWAFKVSDSAWTRLGSAPEPGRGGTSIAFTGTLLYRMNGFNGKNELGGALDIYNRPTNSRTSHAYLADGQSVRAMAIKNEQSPVSPGLVKSLLVEQALQPAQTKLITCPSIRLELVAPLLLHKSLREDPFDLLEAAH</sequence>